<keyword evidence="1" id="KW-0812">Transmembrane</keyword>
<protein>
    <submittedName>
        <fullName evidence="2">Uncharacterized protein</fullName>
    </submittedName>
</protein>
<proteinExistence type="predicted"/>
<feature type="transmembrane region" description="Helical" evidence="1">
    <location>
        <begin position="32"/>
        <end position="48"/>
    </location>
</feature>
<reference evidence="2" key="1">
    <citation type="submission" date="2018-04" db="EMBL/GenBank/DDBJ databases">
        <title>Comparative Analysis of Homologous Sequences of Saccharum officinarum and Saccharum spontaneum Reveals Independent Polyploidization Events.</title>
        <authorList>
            <person name="Sharma A."/>
            <person name="Song J."/>
            <person name="Lin Q."/>
            <person name="Singh R."/>
            <person name="Ramos N."/>
            <person name="Wang K."/>
            <person name="Zhang J."/>
            <person name="Ming R."/>
            <person name="Yu Q."/>
        </authorList>
    </citation>
    <scope>NUCLEOTIDE SEQUENCE</scope>
</reference>
<dbReference type="AlphaFoldDB" id="A0A678TPX1"/>
<sequence>MVKTMFASFLLKDGQGISVFKIFFNQMRNTRYIVSIELLIISLFFLWTQ</sequence>
<dbReference type="EMBL" id="MH182505">
    <property type="protein sequence ID" value="AWA44681.1"/>
    <property type="molecule type" value="Genomic_DNA"/>
</dbReference>
<gene>
    <name evidence="2" type="ORF">SS27B03_000001</name>
</gene>
<name>A0A678TPX1_SACSP</name>
<accession>A0A678TPX1</accession>
<keyword evidence="1" id="KW-0472">Membrane</keyword>
<evidence type="ECO:0000313" key="2">
    <source>
        <dbReference type="EMBL" id="AWA44681.1"/>
    </source>
</evidence>
<keyword evidence="1" id="KW-1133">Transmembrane helix</keyword>
<evidence type="ECO:0000256" key="1">
    <source>
        <dbReference type="SAM" id="Phobius"/>
    </source>
</evidence>
<organism evidence="2">
    <name type="scientific">Saccharum spontaneum</name>
    <name type="common">Wild sugarcane</name>
    <dbReference type="NCBI Taxonomy" id="62335"/>
    <lineage>
        <taxon>Eukaryota</taxon>
        <taxon>Viridiplantae</taxon>
        <taxon>Streptophyta</taxon>
        <taxon>Embryophyta</taxon>
        <taxon>Tracheophyta</taxon>
        <taxon>Spermatophyta</taxon>
        <taxon>Magnoliopsida</taxon>
        <taxon>Liliopsida</taxon>
        <taxon>Poales</taxon>
        <taxon>Poaceae</taxon>
        <taxon>PACMAD clade</taxon>
        <taxon>Panicoideae</taxon>
        <taxon>Andropogonodae</taxon>
        <taxon>Andropogoneae</taxon>
        <taxon>Saccharinae</taxon>
        <taxon>Saccharum</taxon>
        <taxon>Saccharum officinarum species complex</taxon>
    </lineage>
</organism>